<evidence type="ECO:0000256" key="5">
    <source>
        <dbReference type="ARBA" id="ARBA00022989"/>
    </source>
</evidence>
<comment type="caution">
    <text evidence="12">The sequence shown here is derived from an EMBL/GenBank/DDBJ whole genome shotgun (WGS) entry which is preliminary data.</text>
</comment>
<dbReference type="Pfam" id="PF13675">
    <property type="entry name" value="PilJ"/>
    <property type="match status" value="1"/>
</dbReference>
<feature type="region of interest" description="Disordered" evidence="9">
    <location>
        <begin position="1"/>
        <end position="20"/>
    </location>
</feature>
<dbReference type="EC" id="2.7.13.3" evidence="3"/>
<dbReference type="InterPro" id="IPR003594">
    <property type="entry name" value="HATPase_dom"/>
</dbReference>
<keyword evidence="7 10" id="KW-0472">Membrane</keyword>
<comment type="catalytic activity">
    <reaction evidence="1">
        <text>ATP + protein L-histidine = ADP + protein N-phospho-L-histidine.</text>
        <dbReference type="EC" id="2.7.13.3"/>
    </reaction>
</comment>
<dbReference type="InterPro" id="IPR036890">
    <property type="entry name" value="HATPase_C_sf"/>
</dbReference>
<keyword evidence="4 10" id="KW-0812">Transmembrane</keyword>
<feature type="transmembrane region" description="Helical" evidence="10">
    <location>
        <begin position="217"/>
        <end position="235"/>
    </location>
</feature>
<dbReference type="RefSeq" id="WP_145895155.1">
    <property type="nucleotide sequence ID" value="NZ_VOBQ01000018.1"/>
</dbReference>
<dbReference type="InterPro" id="IPR051315">
    <property type="entry name" value="Bact_Chemotaxis_CheA"/>
</dbReference>
<name>A0A562ZJF0_9BURK</name>
<dbReference type="InterPro" id="IPR004358">
    <property type="entry name" value="Sig_transdc_His_kin-like_C"/>
</dbReference>
<feature type="modified residue" description="Phosphohistidine" evidence="8">
    <location>
        <position position="452"/>
    </location>
</feature>
<dbReference type="SMART" id="SM00387">
    <property type="entry name" value="HATPase_c"/>
    <property type="match status" value="1"/>
</dbReference>
<gene>
    <name evidence="12" type="ORF">FN976_21615</name>
</gene>
<feature type="domain" description="HPt" evidence="11">
    <location>
        <begin position="402"/>
        <end position="508"/>
    </location>
</feature>
<evidence type="ECO:0000256" key="9">
    <source>
        <dbReference type="SAM" id="MobiDB-lite"/>
    </source>
</evidence>
<dbReference type="InterPro" id="IPR036641">
    <property type="entry name" value="HPT_dom_sf"/>
</dbReference>
<evidence type="ECO:0000256" key="3">
    <source>
        <dbReference type="ARBA" id="ARBA00012438"/>
    </source>
</evidence>
<proteinExistence type="predicted"/>
<dbReference type="Proteomes" id="UP000318199">
    <property type="component" value="Unassembled WGS sequence"/>
</dbReference>
<accession>A0A562ZJF0</accession>
<dbReference type="GO" id="GO:0000155">
    <property type="term" value="F:phosphorelay sensor kinase activity"/>
    <property type="evidence" value="ECO:0007669"/>
    <property type="project" value="UniProtKB-ARBA"/>
</dbReference>
<dbReference type="Pfam" id="PF01627">
    <property type="entry name" value="Hpt"/>
    <property type="match status" value="1"/>
</dbReference>
<dbReference type="Gene3D" id="1.20.120.160">
    <property type="entry name" value="HPT domain"/>
    <property type="match status" value="1"/>
</dbReference>
<keyword evidence="6" id="KW-0902">Two-component regulatory system</keyword>
<dbReference type="SUPFAM" id="SSF55874">
    <property type="entry name" value="ATPase domain of HSP90 chaperone/DNA topoisomerase II/histidine kinase"/>
    <property type="match status" value="1"/>
</dbReference>
<keyword evidence="5 10" id="KW-1133">Transmembrane helix</keyword>
<evidence type="ECO:0000256" key="4">
    <source>
        <dbReference type="ARBA" id="ARBA00022692"/>
    </source>
</evidence>
<dbReference type="OrthoDB" id="9803176at2"/>
<evidence type="ECO:0000313" key="12">
    <source>
        <dbReference type="EMBL" id="TWO68613.1"/>
    </source>
</evidence>
<evidence type="ECO:0000256" key="2">
    <source>
        <dbReference type="ARBA" id="ARBA00004141"/>
    </source>
</evidence>
<dbReference type="PANTHER" id="PTHR43395">
    <property type="entry name" value="SENSOR HISTIDINE KINASE CHEA"/>
    <property type="match status" value="1"/>
</dbReference>
<evidence type="ECO:0000256" key="10">
    <source>
        <dbReference type="SAM" id="Phobius"/>
    </source>
</evidence>
<reference evidence="12 13" key="1">
    <citation type="submission" date="2019-07" db="EMBL/GenBank/DDBJ databases">
        <title>Caenimonas sedimenti sp. nov., isolated from activated sludge.</title>
        <authorList>
            <person name="Xu J."/>
        </authorList>
    </citation>
    <scope>NUCLEOTIDE SEQUENCE [LARGE SCALE GENOMIC DNA]</scope>
    <source>
        <strain evidence="12 13">HX-9-20</strain>
    </source>
</reference>
<dbReference type="Gene3D" id="3.30.565.10">
    <property type="entry name" value="Histidine kinase-like ATPase, C-terminal domain"/>
    <property type="match status" value="1"/>
</dbReference>
<dbReference type="AlphaFoldDB" id="A0A562ZJF0"/>
<keyword evidence="13" id="KW-1185">Reference proteome</keyword>
<dbReference type="GO" id="GO:0016020">
    <property type="term" value="C:membrane"/>
    <property type="evidence" value="ECO:0007669"/>
    <property type="project" value="UniProtKB-SubCell"/>
</dbReference>
<evidence type="ECO:0000256" key="1">
    <source>
        <dbReference type="ARBA" id="ARBA00000085"/>
    </source>
</evidence>
<evidence type="ECO:0000259" key="11">
    <source>
        <dbReference type="PROSITE" id="PS50894"/>
    </source>
</evidence>
<evidence type="ECO:0000256" key="7">
    <source>
        <dbReference type="ARBA" id="ARBA00023136"/>
    </source>
</evidence>
<keyword evidence="8" id="KW-0597">Phosphoprotein</keyword>
<dbReference type="PROSITE" id="PS50894">
    <property type="entry name" value="HPT"/>
    <property type="match status" value="1"/>
</dbReference>
<dbReference type="Pfam" id="PF02518">
    <property type="entry name" value="HATPase_c"/>
    <property type="match status" value="1"/>
</dbReference>
<organism evidence="12 13">
    <name type="scientific">Caenimonas sedimenti</name>
    <dbReference type="NCBI Taxonomy" id="2596921"/>
    <lineage>
        <taxon>Bacteria</taxon>
        <taxon>Pseudomonadati</taxon>
        <taxon>Pseudomonadota</taxon>
        <taxon>Betaproteobacteria</taxon>
        <taxon>Burkholderiales</taxon>
        <taxon>Comamonadaceae</taxon>
        <taxon>Caenimonas</taxon>
    </lineage>
</organism>
<evidence type="ECO:0000256" key="8">
    <source>
        <dbReference type="PROSITE-ProRule" id="PRU00110"/>
    </source>
</evidence>
<comment type="subcellular location">
    <subcellularLocation>
        <location evidence="2">Membrane</location>
        <topology evidence="2">Multi-pass membrane protein</topology>
    </subcellularLocation>
</comment>
<dbReference type="Gene3D" id="3.30.450.20">
    <property type="entry name" value="PAS domain"/>
    <property type="match status" value="1"/>
</dbReference>
<evidence type="ECO:0000313" key="13">
    <source>
        <dbReference type="Proteomes" id="UP000318199"/>
    </source>
</evidence>
<sequence length="710" mass="77067">MAAVLPLEPSTATGKQAQARRAPKQQGFSFGKYREIIIAVAFFLLFDLGVLVLNFYTSFKIDQDTVAINLAGRQRYVSQRIARTLLELDAARVADKPYKPETLAELRAGAKVFDISAAAFKEGNVVPGGDGKPVFLQPVTSERGRALEAQVDAVWKPYFQKLQPLLASDKFTPEDLAGALAYSQANNIKLLNIANDFVTETQQIGASRASTLRMVQTGGIVLALLNFAFILFKFLNRLKTSDAAIEAATEENREILQSVREGLFLITPDFKIGSQLSQSAHGLFGRTLTPGQDLFSLLAPLLPDKALADARDYVQLLFAPHVKEALVQGINPLSEVEAVMKNRLGQEVVRHLSFHFNRVQEGAGVRHLLVTVQDISARVELERKLQSERQRSQKEFSMLLKAIDADPAMLRQFVARAEQNLLEVNDLLRSTSSAQGETAILKRIDEARRRVHAVKGDAATLGLDTIAAQAHQFENDLDRIRQGGSAGGDLGNALLALPLPLEDLLNKIGSLKSLTGLQKPVADLAVSGEAINGVLARLAEDIARDAGKRVQPAITMSAIADLPPDASDLVREIAVQLVRNAVTHGIEAPISRTGAGKPEAGAVTVQLLRGETEWTLSVRDDGAGLSAPRIRRKLVEIGWYTAQQLESFDDRQIVAHIFKPGFSTAGGVTMHAGRGVGLDVVQANVQKLGARLLLGSTPGEYTEFKVRFAA</sequence>
<dbReference type="InterPro" id="IPR008207">
    <property type="entry name" value="Sig_transdc_His_kin_Hpt_dom"/>
</dbReference>
<feature type="transmembrane region" description="Helical" evidence="10">
    <location>
        <begin position="36"/>
        <end position="56"/>
    </location>
</feature>
<evidence type="ECO:0000256" key="6">
    <source>
        <dbReference type="ARBA" id="ARBA00023012"/>
    </source>
</evidence>
<dbReference type="PANTHER" id="PTHR43395:SF10">
    <property type="entry name" value="CHEMOTAXIS PROTEIN CHEA"/>
    <property type="match status" value="1"/>
</dbReference>
<dbReference type="SUPFAM" id="SSF47226">
    <property type="entry name" value="Histidine-containing phosphotransfer domain, HPT domain"/>
    <property type="match status" value="1"/>
</dbReference>
<dbReference type="EMBL" id="VOBQ01000018">
    <property type="protein sequence ID" value="TWO68613.1"/>
    <property type="molecule type" value="Genomic_DNA"/>
</dbReference>
<dbReference type="CDD" id="cd00088">
    <property type="entry name" value="HPT"/>
    <property type="match status" value="1"/>
</dbReference>
<dbReference type="InterPro" id="IPR029095">
    <property type="entry name" value="NarX-like_N"/>
</dbReference>
<protein>
    <recommendedName>
        <fullName evidence="3">histidine kinase</fullName>
        <ecNumber evidence="3">2.7.13.3</ecNumber>
    </recommendedName>
</protein>
<dbReference type="PRINTS" id="PR00344">
    <property type="entry name" value="BCTRLSENSOR"/>
</dbReference>